<accession>A0A5N5RM29</accession>
<dbReference type="EMBL" id="RQSP01000003">
    <property type="protein sequence ID" value="KAB5608395.1"/>
    <property type="molecule type" value="Genomic_DNA"/>
</dbReference>
<protein>
    <submittedName>
        <fullName evidence="2">Uncharacterized protein</fullName>
    </submittedName>
</protein>
<proteinExistence type="predicted"/>
<dbReference type="AlphaFoldDB" id="A0A5N5RM29"/>
<evidence type="ECO:0000256" key="1">
    <source>
        <dbReference type="SAM" id="MobiDB-lite"/>
    </source>
</evidence>
<dbReference type="RefSeq" id="WP_151916092.1">
    <property type="nucleotide sequence ID" value="NZ_RQSP01000003.1"/>
</dbReference>
<sequence>MTSETSETSEIETTPDTDAGVDPLFEAGYRAALSRVREIMLASEPEPPERAVEAAARVLCDLIDADDLDAISPYRRSHWLEIARQSVQAACRAAQALPVEAVQGLEATR</sequence>
<gene>
    <name evidence="2" type="ORF">EHS19_01875</name>
</gene>
<name>A0A5N5RM29_9BIFI</name>
<dbReference type="Proteomes" id="UP000326336">
    <property type="component" value="Unassembled WGS sequence"/>
</dbReference>
<evidence type="ECO:0000313" key="2">
    <source>
        <dbReference type="EMBL" id="KAB5608395.1"/>
    </source>
</evidence>
<comment type="caution">
    <text evidence="2">The sequence shown here is derived from an EMBL/GenBank/DDBJ whole genome shotgun (WGS) entry which is preliminary data.</text>
</comment>
<evidence type="ECO:0000313" key="3">
    <source>
        <dbReference type="Proteomes" id="UP000326336"/>
    </source>
</evidence>
<organism evidence="2 3">
    <name type="scientific">Bifidobacterium jacchi</name>
    <dbReference type="NCBI Taxonomy" id="2490545"/>
    <lineage>
        <taxon>Bacteria</taxon>
        <taxon>Bacillati</taxon>
        <taxon>Actinomycetota</taxon>
        <taxon>Actinomycetes</taxon>
        <taxon>Bifidobacteriales</taxon>
        <taxon>Bifidobacteriaceae</taxon>
        <taxon>Bifidobacterium</taxon>
    </lineage>
</organism>
<keyword evidence="3" id="KW-1185">Reference proteome</keyword>
<reference evidence="2 3" key="1">
    <citation type="journal article" date="2019" name="Int. J. Syst. Evol. Microbiol.">
        <title>Bifidobacterium jacchi sp. nov., isolated from the faeces of a baby common marmoset (Callithrix jacchus).</title>
        <authorList>
            <person name="Modesto M."/>
            <person name="Watanabe K."/>
            <person name="Arita M."/>
            <person name="Satti M."/>
            <person name="Oki K."/>
            <person name="Sciavilla P."/>
            <person name="Patavino C."/>
            <person name="Camma C."/>
            <person name="Michelini S."/>
            <person name="Sgorbati B."/>
            <person name="Mattarelli P."/>
        </authorList>
    </citation>
    <scope>NUCLEOTIDE SEQUENCE [LARGE SCALE GENOMIC DNA]</scope>
    <source>
        <strain evidence="2 3">MRM 9.3</strain>
    </source>
</reference>
<feature type="region of interest" description="Disordered" evidence="1">
    <location>
        <begin position="1"/>
        <end position="22"/>
    </location>
</feature>